<dbReference type="EMBL" id="JAKFHA010000011">
    <property type="protein sequence ID" value="MCF2529450.1"/>
    <property type="molecule type" value="Genomic_DNA"/>
</dbReference>
<evidence type="ECO:0000313" key="9">
    <source>
        <dbReference type="EMBL" id="MCF2529450.1"/>
    </source>
</evidence>
<feature type="region of interest" description="Disordered" evidence="5">
    <location>
        <begin position="347"/>
        <end position="372"/>
    </location>
</feature>
<dbReference type="NCBIfam" id="TIGR01167">
    <property type="entry name" value="LPXTG_anchor"/>
    <property type="match status" value="1"/>
</dbReference>
<accession>A0AA41Q0S4</accession>
<name>A0AA41Q0S4_9ACTN</name>
<dbReference type="PROSITE" id="PS50847">
    <property type="entry name" value="GRAM_POS_ANCHORING"/>
    <property type="match status" value="1"/>
</dbReference>
<keyword evidence="4" id="KW-0572">Peptidoglycan-anchor</keyword>
<feature type="domain" description="Gram-positive cocci surface proteins LPxTG" evidence="8">
    <location>
        <begin position="369"/>
        <end position="405"/>
    </location>
</feature>
<feature type="region of interest" description="Disordered" evidence="5">
    <location>
        <begin position="177"/>
        <end position="196"/>
    </location>
</feature>
<keyword evidence="6" id="KW-0472">Membrane</keyword>
<evidence type="ECO:0000256" key="4">
    <source>
        <dbReference type="ARBA" id="ARBA00023088"/>
    </source>
</evidence>
<evidence type="ECO:0000313" key="10">
    <source>
        <dbReference type="Proteomes" id="UP001165378"/>
    </source>
</evidence>
<dbReference type="AlphaFoldDB" id="A0AA41Q0S4"/>
<evidence type="ECO:0000256" key="5">
    <source>
        <dbReference type="SAM" id="MobiDB-lite"/>
    </source>
</evidence>
<gene>
    <name evidence="9" type="ORF">LZ495_19825</name>
</gene>
<evidence type="ECO:0000256" key="2">
    <source>
        <dbReference type="ARBA" id="ARBA00022525"/>
    </source>
</evidence>
<keyword evidence="6" id="KW-0812">Transmembrane</keyword>
<sequence>MRRSLAVTATASLLATAPALAVLAAPGTAYAEGSAAVQTTAPGVLGIAGSPTPFSVKVSNGNEQDVLGFELSGADLNPALGGLQDATIDLEWQDGNGKWHPVTLKDTGKDKVSGSLPARDFAGETVVQMRVRVAPKAPAGPDDELATFNAHDPSAPKPPDPANPYGHIKLATSLRNAPEADLKSATQDPPKAADTDTVKLGAPTVALVDYPATHVPGGPAKQYKLRIDNPTDSAYPSLSAMLAFDLKTTGNDSKLLKLEASKDGKDWKPVPAMDVPGEMINPLPDPYAIQPRSSVDQLLRMSFTDDAKPGDGVTYLAVDVMEGDEGEPAPIAEFCGERGLFKIVTAEPAPTGAPTPGTPGTPAPDGPTLADTGGDSNTTTLMGIGAALLAAAGGGTAYAMRRRRA</sequence>
<proteinExistence type="predicted"/>
<comment type="caution">
    <text evidence="9">The sequence shown here is derived from an EMBL/GenBank/DDBJ whole genome shotgun (WGS) entry which is preliminary data.</text>
</comment>
<keyword evidence="3 7" id="KW-0732">Signal</keyword>
<keyword evidence="10" id="KW-1185">Reference proteome</keyword>
<dbReference type="Proteomes" id="UP001165378">
    <property type="component" value="Unassembled WGS sequence"/>
</dbReference>
<keyword evidence="2" id="KW-0964">Secreted</keyword>
<feature type="compositionally biased region" description="Pro residues" evidence="5">
    <location>
        <begin position="351"/>
        <end position="365"/>
    </location>
</feature>
<evidence type="ECO:0000256" key="7">
    <source>
        <dbReference type="SAM" id="SignalP"/>
    </source>
</evidence>
<organism evidence="9 10">
    <name type="scientific">Yinghuangia soli</name>
    <dbReference type="NCBI Taxonomy" id="2908204"/>
    <lineage>
        <taxon>Bacteria</taxon>
        <taxon>Bacillati</taxon>
        <taxon>Actinomycetota</taxon>
        <taxon>Actinomycetes</taxon>
        <taxon>Kitasatosporales</taxon>
        <taxon>Streptomycetaceae</taxon>
        <taxon>Yinghuangia</taxon>
    </lineage>
</organism>
<keyword evidence="6" id="KW-1133">Transmembrane helix</keyword>
<evidence type="ECO:0000259" key="8">
    <source>
        <dbReference type="PROSITE" id="PS50847"/>
    </source>
</evidence>
<keyword evidence="1" id="KW-0134">Cell wall</keyword>
<feature type="chain" id="PRO_5041395666" evidence="7">
    <location>
        <begin position="32"/>
        <end position="405"/>
    </location>
</feature>
<evidence type="ECO:0000256" key="1">
    <source>
        <dbReference type="ARBA" id="ARBA00022512"/>
    </source>
</evidence>
<feature type="region of interest" description="Disordered" evidence="5">
    <location>
        <begin position="137"/>
        <end position="165"/>
    </location>
</feature>
<reference evidence="9" key="1">
    <citation type="submission" date="2022-01" db="EMBL/GenBank/DDBJ databases">
        <title>Genome-Based Taxonomic Classification of the Phylum Actinobacteria.</title>
        <authorList>
            <person name="Gao Y."/>
        </authorList>
    </citation>
    <scope>NUCLEOTIDE SEQUENCE</scope>
    <source>
        <strain evidence="9">KLBMP 8922</strain>
    </source>
</reference>
<dbReference type="RefSeq" id="WP_235053755.1">
    <property type="nucleotide sequence ID" value="NZ_JAKFHA010000011.1"/>
</dbReference>
<feature type="transmembrane region" description="Helical" evidence="6">
    <location>
        <begin position="381"/>
        <end position="400"/>
    </location>
</feature>
<evidence type="ECO:0000256" key="3">
    <source>
        <dbReference type="ARBA" id="ARBA00022729"/>
    </source>
</evidence>
<protein>
    <submittedName>
        <fullName evidence="9">LPXTG cell wall anchor domain-containing protein</fullName>
    </submittedName>
</protein>
<evidence type="ECO:0000256" key="6">
    <source>
        <dbReference type="SAM" id="Phobius"/>
    </source>
</evidence>
<dbReference type="InterPro" id="IPR019931">
    <property type="entry name" value="LPXTG_anchor"/>
</dbReference>
<feature type="signal peptide" evidence="7">
    <location>
        <begin position="1"/>
        <end position="31"/>
    </location>
</feature>